<evidence type="ECO:0000256" key="1">
    <source>
        <dbReference type="ARBA" id="ARBA00004584"/>
    </source>
</evidence>
<accession>A0A2K1QI56</accession>
<feature type="region of interest" description="Disordered" evidence="10">
    <location>
        <begin position="206"/>
        <end position="437"/>
    </location>
</feature>
<feature type="compositionally biased region" description="Basic and acidic residues" evidence="10">
    <location>
        <begin position="307"/>
        <end position="316"/>
    </location>
</feature>
<dbReference type="GO" id="GO:0045132">
    <property type="term" value="P:meiotic chromosome segregation"/>
    <property type="evidence" value="ECO:0007669"/>
    <property type="project" value="InterPro"/>
</dbReference>
<dbReference type="GO" id="GO:0051301">
    <property type="term" value="P:cell division"/>
    <property type="evidence" value="ECO:0007669"/>
    <property type="project" value="UniProtKB-KW"/>
</dbReference>
<dbReference type="GO" id="GO:0005634">
    <property type="term" value="C:nucleus"/>
    <property type="evidence" value="ECO:0007669"/>
    <property type="project" value="InterPro"/>
</dbReference>
<feature type="region of interest" description="Disordered" evidence="10">
    <location>
        <begin position="157"/>
        <end position="177"/>
    </location>
</feature>
<comment type="subcellular location">
    <subcellularLocation>
        <location evidence="1">Chromosome</location>
        <location evidence="1">Centromere</location>
    </subcellularLocation>
</comment>
<comment type="caution">
    <text evidence="13">The sequence shown here is derived from an EMBL/GenBank/DDBJ whole genome shotgun (WGS) entry which is preliminary data.</text>
</comment>
<evidence type="ECO:0000313" key="14">
    <source>
        <dbReference type="Proteomes" id="UP000243797"/>
    </source>
</evidence>
<evidence type="ECO:0000256" key="2">
    <source>
        <dbReference type="ARBA" id="ARBA00010845"/>
    </source>
</evidence>
<feature type="domain" description="Shugoshin C-terminal" evidence="11">
    <location>
        <begin position="419"/>
        <end position="441"/>
    </location>
</feature>
<organism evidence="13 14">
    <name type="scientific">Sphaceloma murrayae</name>
    <dbReference type="NCBI Taxonomy" id="2082308"/>
    <lineage>
        <taxon>Eukaryota</taxon>
        <taxon>Fungi</taxon>
        <taxon>Dikarya</taxon>
        <taxon>Ascomycota</taxon>
        <taxon>Pezizomycotina</taxon>
        <taxon>Dothideomycetes</taxon>
        <taxon>Dothideomycetidae</taxon>
        <taxon>Myriangiales</taxon>
        <taxon>Elsinoaceae</taxon>
        <taxon>Sphaceloma</taxon>
    </lineage>
</organism>
<keyword evidence="6 9" id="KW-0175">Coiled coil</keyword>
<feature type="compositionally biased region" description="Polar residues" evidence="10">
    <location>
        <begin position="287"/>
        <end position="296"/>
    </location>
</feature>
<evidence type="ECO:0000259" key="12">
    <source>
        <dbReference type="Pfam" id="PF07558"/>
    </source>
</evidence>
<evidence type="ECO:0000259" key="11">
    <source>
        <dbReference type="Pfam" id="PF07557"/>
    </source>
</evidence>
<dbReference type="AlphaFoldDB" id="A0A2K1QI56"/>
<dbReference type="InterPro" id="IPR011516">
    <property type="entry name" value="Shugoshin_N"/>
</dbReference>
<dbReference type="Pfam" id="PF07558">
    <property type="entry name" value="Shugoshin_N"/>
    <property type="match status" value="1"/>
</dbReference>
<dbReference type="InterPro" id="IPR011515">
    <property type="entry name" value="Shugoshin_C"/>
</dbReference>
<evidence type="ECO:0000256" key="3">
    <source>
        <dbReference type="ARBA" id="ARBA00022454"/>
    </source>
</evidence>
<feature type="compositionally biased region" description="Basic and acidic residues" evidence="10">
    <location>
        <begin position="218"/>
        <end position="231"/>
    </location>
</feature>
<evidence type="ECO:0000256" key="7">
    <source>
        <dbReference type="ARBA" id="ARBA00023306"/>
    </source>
</evidence>
<feature type="coiled-coil region" evidence="9">
    <location>
        <begin position="39"/>
        <end position="66"/>
    </location>
</feature>
<dbReference type="OrthoDB" id="5394106at2759"/>
<evidence type="ECO:0000313" key="13">
    <source>
        <dbReference type="EMBL" id="PNS14846.1"/>
    </source>
</evidence>
<reference evidence="13 14" key="1">
    <citation type="submission" date="2017-06" db="EMBL/GenBank/DDBJ databases">
        <title>Draft genome sequence of a variant of Elsinoe murrayae.</title>
        <authorList>
            <person name="Cheng Q."/>
        </authorList>
    </citation>
    <scope>NUCLEOTIDE SEQUENCE [LARGE SCALE GENOMIC DNA]</scope>
    <source>
        <strain evidence="13 14">CQ-2017a</strain>
    </source>
</reference>
<keyword evidence="7" id="KW-0131">Cell cycle</keyword>
<dbReference type="GO" id="GO:0000779">
    <property type="term" value="C:condensed chromosome, centromeric region"/>
    <property type="evidence" value="ECO:0007669"/>
    <property type="project" value="UniProtKB-ARBA"/>
</dbReference>
<feature type="compositionally biased region" description="Basic and acidic residues" evidence="10">
    <location>
        <begin position="461"/>
        <end position="478"/>
    </location>
</feature>
<evidence type="ECO:0008006" key="15">
    <source>
        <dbReference type="Google" id="ProtNLM"/>
    </source>
</evidence>
<dbReference type="Proteomes" id="UP000243797">
    <property type="component" value="Unassembled WGS sequence"/>
</dbReference>
<gene>
    <name evidence="13" type="ORF">CAC42_2075</name>
</gene>
<feature type="domain" description="Shugoshin N-terminal coiled-coil" evidence="12">
    <location>
        <begin position="17"/>
        <end position="61"/>
    </location>
</feature>
<keyword evidence="3" id="KW-0158">Chromosome</keyword>
<evidence type="ECO:0000256" key="5">
    <source>
        <dbReference type="ARBA" id="ARBA00022829"/>
    </source>
</evidence>
<evidence type="ECO:0000256" key="10">
    <source>
        <dbReference type="SAM" id="MobiDB-lite"/>
    </source>
</evidence>
<feature type="region of interest" description="Disordered" evidence="10">
    <location>
        <begin position="458"/>
        <end position="518"/>
    </location>
</feature>
<keyword evidence="4" id="KW-0132">Cell division</keyword>
<feature type="compositionally biased region" description="Polar residues" evidence="10">
    <location>
        <begin position="261"/>
        <end position="280"/>
    </location>
</feature>
<evidence type="ECO:0000256" key="4">
    <source>
        <dbReference type="ARBA" id="ARBA00022618"/>
    </source>
</evidence>
<proteinExistence type="inferred from homology"/>
<keyword evidence="5" id="KW-0159">Chromosome partition</keyword>
<evidence type="ECO:0000256" key="9">
    <source>
        <dbReference type="SAM" id="Coils"/>
    </source>
</evidence>
<keyword evidence="8" id="KW-0137">Centromere</keyword>
<name>A0A2K1QI56_9PEZI</name>
<dbReference type="STRING" id="2082308.A0A2K1QI56"/>
<comment type="similarity">
    <text evidence="2">Belongs to the shugoshin family.</text>
</comment>
<dbReference type="EMBL" id="NKHZ01000081">
    <property type="protein sequence ID" value="PNS14846.1"/>
    <property type="molecule type" value="Genomic_DNA"/>
</dbReference>
<evidence type="ECO:0000256" key="6">
    <source>
        <dbReference type="ARBA" id="ARBA00023054"/>
    </source>
</evidence>
<dbReference type="Pfam" id="PF07557">
    <property type="entry name" value="Shugoshin_C"/>
    <property type="match status" value="1"/>
</dbReference>
<sequence length="598" mass="65954">MARLNEAPLQTETVEALKRRFIRQNRDLAKINTHQSLRIRMLEVEQSRLQTENLALREDIIRLQNQLSDSNSTVNVSELDLVRQSLQRKLEDILGVVSELGQLKGPERPKRQSDPSSWRPAIPNLRLAGQELRMPAIVEGKQYSRRTMDEEEIRALRLSDQSNESPDLGPPPVGHFDYADPIKFDRPEPIEQSAGCDEVEAIPAELAVNLETRRRRRDTQSRMQDLDAKEPDTEEIPAKKPTVPTRTSTKRKLSVCESEEPTVSHSSEPFNFTRKSASAQELRKTSSTEAISSSPTKLDMTEWINEEAPRERRVLGDKSVNMSPRKIVVGKRTDKSVKPPSESLDLPKPRARRPKVTSIIPIPVQSQPDALVNQVETGLPPKTPSASLFSPTSEPPSTSSTNPDTAMSANLEGMDGTTRPSRRARAAVSYAEPSLNTKMRRPTTELVAAIYPSKVGLSAGKKGEVPAKQEGGGEKMWRDVPAGNGSVIGEQKSPSLSRREGSKIGSPSLISKMGDGAGELEGRMRGLEIRGVESGVEDVQHRRSVSAELRKTRRHSSVTGLLDAEGSSSPRTKSSLENSPNVEDGQVEGRPSLIRATT</sequence>
<dbReference type="InParanoid" id="A0A2K1QI56"/>
<feature type="compositionally biased region" description="Low complexity" evidence="10">
    <location>
        <begin position="390"/>
        <end position="405"/>
    </location>
</feature>
<feature type="compositionally biased region" description="Polar residues" evidence="10">
    <location>
        <begin position="566"/>
        <end position="581"/>
    </location>
</feature>
<keyword evidence="14" id="KW-1185">Reference proteome</keyword>
<feature type="region of interest" description="Disordered" evidence="10">
    <location>
        <begin position="533"/>
        <end position="598"/>
    </location>
</feature>
<evidence type="ECO:0000256" key="8">
    <source>
        <dbReference type="ARBA" id="ARBA00023328"/>
    </source>
</evidence>
<protein>
    <recommendedName>
        <fullName evidence="15">Shugoshin</fullName>
    </recommendedName>
</protein>